<dbReference type="CDD" id="cd07765">
    <property type="entry name" value="KRAB_A-box"/>
    <property type="match status" value="1"/>
</dbReference>
<dbReference type="InterPro" id="IPR036236">
    <property type="entry name" value="Znf_C2H2_sf"/>
</dbReference>
<evidence type="ECO:0000256" key="7">
    <source>
        <dbReference type="ARBA" id="ARBA00022833"/>
    </source>
</evidence>
<keyword evidence="10" id="KW-0804">Transcription</keyword>
<dbReference type="FunFam" id="3.30.160.60:FF:000023">
    <property type="entry name" value="zinc finger protein 37 homolog"/>
    <property type="match status" value="1"/>
</dbReference>
<feature type="domain" description="C2H2-type" evidence="15">
    <location>
        <begin position="520"/>
        <end position="547"/>
    </location>
</feature>
<evidence type="ECO:0000256" key="2">
    <source>
        <dbReference type="ARBA" id="ARBA00004123"/>
    </source>
</evidence>
<dbReference type="PROSITE" id="PS50157">
    <property type="entry name" value="ZINC_FINGER_C2H2_2"/>
    <property type="match status" value="8"/>
</dbReference>
<gene>
    <name evidence="18" type="primary">ZNF620</name>
</gene>
<dbReference type="Proteomes" id="UP000694857">
    <property type="component" value="Chromosome 11"/>
</dbReference>
<dbReference type="KEGG" id="bmus:118904266"/>
<feature type="domain" description="C2H2-type" evidence="15">
    <location>
        <begin position="436"/>
        <end position="463"/>
    </location>
</feature>
<comment type="function">
    <text evidence="1">May be involved in transcriptional regulation.</text>
</comment>
<dbReference type="SUPFAM" id="SSF109640">
    <property type="entry name" value="KRAB domain (Kruppel-associated box)"/>
    <property type="match status" value="1"/>
</dbReference>
<keyword evidence="17" id="KW-1185">Reference proteome</keyword>
<feature type="domain" description="C2H2-type" evidence="15">
    <location>
        <begin position="408"/>
        <end position="435"/>
    </location>
</feature>
<protein>
    <recommendedName>
        <fullName evidence="12">Zinc finger protein 620</fullName>
    </recommendedName>
</protein>
<dbReference type="OrthoDB" id="6077919at2759"/>
<evidence type="ECO:0000256" key="11">
    <source>
        <dbReference type="ARBA" id="ARBA00023242"/>
    </source>
</evidence>
<feature type="domain" description="C2H2-type" evidence="15">
    <location>
        <begin position="464"/>
        <end position="491"/>
    </location>
</feature>
<dbReference type="FunFam" id="3.30.160.60:FF:000136">
    <property type="entry name" value="GLI family zinc finger 4"/>
    <property type="match status" value="1"/>
</dbReference>
<dbReference type="PANTHER" id="PTHR24377">
    <property type="entry name" value="IP01015P-RELATED"/>
    <property type="match status" value="1"/>
</dbReference>
<feature type="domain" description="C2H2-type" evidence="15">
    <location>
        <begin position="380"/>
        <end position="407"/>
    </location>
</feature>
<name>A0A8B8YUA5_BALMU</name>
<evidence type="ECO:0000259" key="15">
    <source>
        <dbReference type="PROSITE" id="PS50157"/>
    </source>
</evidence>
<feature type="domain" description="C2H2-type" evidence="15">
    <location>
        <begin position="548"/>
        <end position="575"/>
    </location>
</feature>
<evidence type="ECO:0000256" key="5">
    <source>
        <dbReference type="ARBA" id="ARBA00022737"/>
    </source>
</evidence>
<dbReference type="Pfam" id="PF01352">
    <property type="entry name" value="KRAB"/>
    <property type="match status" value="1"/>
</dbReference>
<dbReference type="InterPro" id="IPR036051">
    <property type="entry name" value="KRAB_dom_sf"/>
</dbReference>
<feature type="domain" description="C2H2-type" evidence="15">
    <location>
        <begin position="352"/>
        <end position="379"/>
    </location>
</feature>
<dbReference type="SMART" id="SM00355">
    <property type="entry name" value="ZnF_C2H2"/>
    <property type="match status" value="8"/>
</dbReference>
<dbReference type="FunFam" id="3.30.160.60:FF:000340">
    <property type="entry name" value="zinc finger protein 473 isoform X1"/>
    <property type="match status" value="1"/>
</dbReference>
<dbReference type="FunFam" id="3.30.160.60:FF:000024">
    <property type="entry name" value="zinc finger protein 140 isoform X1"/>
    <property type="match status" value="1"/>
</dbReference>
<evidence type="ECO:0000256" key="3">
    <source>
        <dbReference type="ARBA" id="ARBA00006991"/>
    </source>
</evidence>
<dbReference type="SMART" id="SM00349">
    <property type="entry name" value="KRAB"/>
    <property type="match status" value="1"/>
</dbReference>
<dbReference type="FunFam" id="3.30.160.60:FF:001916">
    <property type="entry name" value="Zinc finger protein 621"/>
    <property type="match status" value="1"/>
</dbReference>
<keyword evidence="4" id="KW-0479">Metal-binding</keyword>
<comment type="subcellular location">
    <subcellularLocation>
        <location evidence="2">Nucleus</location>
    </subcellularLocation>
</comment>
<keyword evidence="5" id="KW-0677">Repeat</keyword>
<dbReference type="RefSeq" id="XP_036726067.1">
    <property type="nucleotide sequence ID" value="XM_036870172.1"/>
</dbReference>
<dbReference type="Gene3D" id="6.10.140.140">
    <property type="match status" value="1"/>
</dbReference>
<reference evidence="18" key="2">
    <citation type="submission" date="2025-08" db="UniProtKB">
        <authorList>
            <consortium name="RefSeq"/>
        </authorList>
    </citation>
    <scope>IDENTIFICATION</scope>
    <source>
        <tissue evidence="18">Epidermis and Blubber</tissue>
    </source>
</reference>
<evidence type="ECO:0000256" key="13">
    <source>
        <dbReference type="PROSITE-ProRule" id="PRU00042"/>
    </source>
</evidence>
<evidence type="ECO:0000256" key="6">
    <source>
        <dbReference type="ARBA" id="ARBA00022771"/>
    </source>
</evidence>
<evidence type="ECO:0000256" key="9">
    <source>
        <dbReference type="ARBA" id="ARBA00023125"/>
    </source>
</evidence>
<dbReference type="Pfam" id="PF13465">
    <property type="entry name" value="zf-H2C2_2"/>
    <property type="match status" value="1"/>
</dbReference>
<dbReference type="GO" id="GO:0008270">
    <property type="term" value="F:zinc ion binding"/>
    <property type="evidence" value="ECO:0007669"/>
    <property type="project" value="UniProtKB-KW"/>
</dbReference>
<feature type="domain" description="KRAB" evidence="16">
    <location>
        <begin position="205"/>
        <end position="289"/>
    </location>
</feature>
<evidence type="ECO:0000256" key="8">
    <source>
        <dbReference type="ARBA" id="ARBA00023015"/>
    </source>
</evidence>
<keyword evidence="9" id="KW-0238">DNA-binding</keyword>
<keyword evidence="6 13" id="KW-0863">Zinc-finger</keyword>
<reference evidence="17" key="1">
    <citation type="submission" date="2024-06" db="UniProtKB">
        <authorList>
            <consortium name="RefSeq"/>
        </authorList>
    </citation>
    <scope>NUCLEOTIDE SEQUENCE [LARGE SCALE GENOMIC DNA]</scope>
</reference>
<evidence type="ECO:0000313" key="17">
    <source>
        <dbReference type="Proteomes" id="UP000694857"/>
    </source>
</evidence>
<evidence type="ECO:0000256" key="4">
    <source>
        <dbReference type="ARBA" id="ARBA00022723"/>
    </source>
</evidence>
<accession>A0A8B8YUA5</accession>
<dbReference type="GO" id="GO:0006355">
    <property type="term" value="P:regulation of DNA-templated transcription"/>
    <property type="evidence" value="ECO:0007669"/>
    <property type="project" value="InterPro"/>
</dbReference>
<feature type="compositionally biased region" description="Basic and acidic residues" evidence="14">
    <location>
        <begin position="108"/>
        <end position="118"/>
    </location>
</feature>
<dbReference type="Gene3D" id="3.30.160.60">
    <property type="entry name" value="Classic Zinc Finger"/>
    <property type="match status" value="8"/>
</dbReference>
<keyword evidence="11" id="KW-0539">Nucleus</keyword>
<dbReference type="FunFam" id="3.30.160.60:FF:001742">
    <property type="entry name" value="Zinc finger protein 620"/>
    <property type="match status" value="1"/>
</dbReference>
<evidence type="ECO:0000313" key="18">
    <source>
        <dbReference type="RefSeq" id="XP_036726067.1"/>
    </source>
</evidence>
<dbReference type="InterPro" id="IPR050826">
    <property type="entry name" value="Krueppel_C2H2_ZnFinger"/>
</dbReference>
<keyword evidence="7" id="KW-0862">Zinc</keyword>
<feature type="domain" description="C2H2-type" evidence="15">
    <location>
        <begin position="492"/>
        <end position="519"/>
    </location>
</feature>
<evidence type="ECO:0000256" key="10">
    <source>
        <dbReference type="ARBA" id="ARBA00023163"/>
    </source>
</evidence>
<evidence type="ECO:0000256" key="14">
    <source>
        <dbReference type="SAM" id="MobiDB-lite"/>
    </source>
</evidence>
<proteinExistence type="inferred from homology"/>
<dbReference type="InterPro" id="IPR001909">
    <property type="entry name" value="KRAB"/>
</dbReference>
<evidence type="ECO:0000259" key="16">
    <source>
        <dbReference type="PROSITE" id="PS50805"/>
    </source>
</evidence>
<dbReference type="FunFam" id="3.30.160.60:FF:002343">
    <property type="entry name" value="Zinc finger protein 33A"/>
    <property type="match status" value="1"/>
</dbReference>
<dbReference type="GO" id="GO:0005634">
    <property type="term" value="C:nucleus"/>
    <property type="evidence" value="ECO:0007669"/>
    <property type="project" value="UniProtKB-SubCell"/>
</dbReference>
<dbReference type="GO" id="GO:0003677">
    <property type="term" value="F:DNA binding"/>
    <property type="evidence" value="ECO:0007669"/>
    <property type="project" value="UniProtKB-KW"/>
</dbReference>
<dbReference type="CTD" id="253639"/>
<dbReference type="Pfam" id="PF00096">
    <property type="entry name" value="zf-C2H2"/>
    <property type="match status" value="2"/>
</dbReference>
<organism evidence="17 18">
    <name type="scientific">Balaenoptera musculus</name>
    <name type="common">Blue whale</name>
    <dbReference type="NCBI Taxonomy" id="9771"/>
    <lineage>
        <taxon>Eukaryota</taxon>
        <taxon>Metazoa</taxon>
        <taxon>Chordata</taxon>
        <taxon>Craniata</taxon>
        <taxon>Vertebrata</taxon>
        <taxon>Euteleostomi</taxon>
        <taxon>Mammalia</taxon>
        <taxon>Eutheria</taxon>
        <taxon>Laurasiatheria</taxon>
        <taxon>Artiodactyla</taxon>
        <taxon>Whippomorpha</taxon>
        <taxon>Cetacea</taxon>
        <taxon>Mysticeti</taxon>
        <taxon>Balaenopteridae</taxon>
        <taxon>Balaenoptera</taxon>
    </lineage>
</organism>
<dbReference type="AlphaFoldDB" id="A0A8B8YUA5"/>
<keyword evidence="8" id="KW-0805">Transcription regulation</keyword>
<evidence type="ECO:0000256" key="1">
    <source>
        <dbReference type="ARBA" id="ARBA00003767"/>
    </source>
</evidence>
<feature type="region of interest" description="Disordered" evidence="14">
    <location>
        <begin position="100"/>
        <end position="124"/>
    </location>
</feature>
<dbReference type="GeneID" id="118904266"/>
<comment type="similarity">
    <text evidence="3">Belongs to the krueppel C2H2-type zinc-finger protein family.</text>
</comment>
<dbReference type="PROSITE" id="PS00028">
    <property type="entry name" value="ZINC_FINGER_C2H2_1"/>
    <property type="match status" value="7"/>
</dbReference>
<dbReference type="FunFam" id="3.30.160.60:FF:000016">
    <property type="entry name" value="zinc finger protein 37 homolog"/>
    <property type="match status" value="1"/>
</dbReference>
<evidence type="ECO:0000256" key="12">
    <source>
        <dbReference type="ARBA" id="ARBA00068401"/>
    </source>
</evidence>
<sequence length="578" mass="65278">MVGSRRPSGSALAGGARPPAGEWTLVLDVRRGEPSLGGEVARRVRGLGWLESLDLEEPGRGGPRPCPRWRLRSSSSEGLSVPAFFVGGWRCQRRLLPASPSGRAPSITHREQCRKPGDGSHASDSVVPGLKPFCGLSQPDYIPRRSYRMGALQDPSLRPAVLSFAISQMSHLRTWRAVCEAETPAMLQITWRPGWSKNLLFQEPVTFEDVAVYFTQNEWVSLDPVQRALYREVMLENYANVASLGGETRTDKEESMPKEHISKEAESHGLTLGELPGNVPQHLGFRSRLEQHSHGMIKRTKSKRRDFTDGSTRHQEACAVESGEKCEKLGKYISVSTQLTTNQTVSSGQLSYKCEKCDRCFIRMADFHRHQRCHTGEKSFECKECGKYFGYNSLLIRHQVIHTGKKPFKCKECGKGLSSDMALIQHQRTHTGEKPYECRECGKAFSCSSVFLQQQRFHTGEKLHECDECWKTFSCSSSFIVHQRMHTGEKPYECKECGKRLSSNTALTQHQRIHTGEKPFECKECGKAFNQKITLVQHERVHTGEKPYECKVCGKTFSWCGSFILHQKLHVQKTSIQE</sequence>
<dbReference type="SUPFAM" id="SSF57667">
    <property type="entry name" value="beta-beta-alpha zinc fingers"/>
    <property type="match status" value="5"/>
</dbReference>
<dbReference type="PROSITE" id="PS50805">
    <property type="entry name" value="KRAB"/>
    <property type="match status" value="1"/>
</dbReference>
<dbReference type="InterPro" id="IPR013087">
    <property type="entry name" value="Znf_C2H2_type"/>
</dbReference>